<protein>
    <recommendedName>
        <fullName evidence="2">HECT-type E3 ubiquitin transferase</fullName>
        <ecNumber evidence="2">2.3.2.26</ecNumber>
    </recommendedName>
</protein>
<dbReference type="InterPro" id="IPR000569">
    <property type="entry name" value="HECT_dom"/>
</dbReference>
<evidence type="ECO:0000256" key="1">
    <source>
        <dbReference type="ARBA" id="ARBA00000885"/>
    </source>
</evidence>
<dbReference type="SMART" id="SM00119">
    <property type="entry name" value="HECTc"/>
    <property type="match status" value="1"/>
</dbReference>
<comment type="catalytic activity">
    <reaction evidence="1">
        <text>S-ubiquitinyl-[E2 ubiquitin-conjugating enzyme]-L-cysteine + [acceptor protein]-L-lysine = [E2 ubiquitin-conjugating enzyme]-L-cysteine + N(6)-ubiquitinyl-[acceptor protein]-L-lysine.</text>
        <dbReference type="EC" id="2.3.2.26"/>
    </reaction>
</comment>
<keyword evidence="4 5" id="KW-0833">Ubl conjugation pathway</keyword>
<evidence type="ECO:0000259" key="6">
    <source>
        <dbReference type="PROSITE" id="PS50237"/>
    </source>
</evidence>
<accession>A0ABR1BBV8</accession>
<proteinExistence type="predicted"/>
<dbReference type="Gene3D" id="3.30.2410.10">
    <property type="entry name" value="Hect, E3 ligase catalytic domain"/>
    <property type="match status" value="1"/>
</dbReference>
<dbReference type="EMBL" id="JAWJWF010000002">
    <property type="protein sequence ID" value="KAK6637871.1"/>
    <property type="molecule type" value="Genomic_DNA"/>
</dbReference>
<sequence length="1093" mass="125699">MFPMESQKGSFLEQTKAAREERANEKRRESLIIYLQAYVRGWEFRKNFTAKTLDLIDTTLPKVVDDKVELKPALEIFNAAREFLFIWKKNRDVSRFESLCRYIVLSLESPSKDLSYAGIILVKEKALQWIAHIKKLLKICCNILETLSPEAPSDTKLILVYLHTLIAFTGTRTWQFLNNNKFDVVKSGMNKICSNIIDYIVAEGLYKTLKVLLLKGLGRSKIALKNVSITAIMTLSILPLVNSDFSSKLMTMFLIEILSTPGLILHVDLLAPECLCMFNKHKILQKTITLLYNEQNIKIVFNALEGNYALCLLGNFVHLCHIEQETTLKELCYPEITFILTRLLESCQHYVVNKQSNLTYWHPILGWFAQKIDPNLQDALPHVKTQLNFLWSYPFVTIVVGSPLNSILQTVEVSDGMSPVNTQSITASILKRVVEHRGNRSGGSKNTLKLGSNECTKIAHLCALYQTTLGTLTQLKLDILTGLCYQDKVLYNLWQFFGLLGPNYGLKSYLELLSVNSNCTSPEFLMLQLFCDCMTHYVTILDDLEMFNQQKPFRLTDFVAMSSFLNNFLYKALLQNLFGEFELRTKNLPYFYLAEERQKLNVVEMKDARNLNLNPLFQSVHTLLLVLYRRDCRRNYTPENHWLIKDLRVCSFMNDLEKGKKNTQALLQKMPHVIPHFERVQLFRKYVSNEKAVYGLTESACASPHSTLITVHRKRIVEDGYRQLALLPPQALKGVIRVRFVNEQGLDEAGIDQDGVFKEFLEETIKRVFNPSLNLFRVTSEERLYPSPTSHLQDHHLQLFEFVGRMLGKAVYEGIVVDVPFASFFLSQLLGQQHQALYSSIDELPSLDQDLYRSLTFIKHHQGDIQDLDLTFSVDEDYLGKIVTHELVPGGRAIPVTNENKINYIHLMSHFRMHTQIKDQTTAFIRGFRSIINPEWLSLFSTPELQRLISGDNVPLDLKDLRKHTQYYGGFHDSHRVVGWLWDVLDKDFNEEEKRLFLKFVTSCSKPPLLGFAHLEPPFSIRCVEVGDDEDTGDTIASVIRGFFTIRKKGPQNRLPTSSTCFNLLKLPNYQKKSTLREKLRYAVSSNTGFELS</sequence>
<evidence type="ECO:0000256" key="5">
    <source>
        <dbReference type="PROSITE-ProRule" id="PRU00104"/>
    </source>
</evidence>
<keyword evidence="3" id="KW-0808">Transferase</keyword>
<dbReference type="PANTHER" id="PTHR45700">
    <property type="entry name" value="UBIQUITIN-PROTEIN LIGASE E3C"/>
    <property type="match status" value="1"/>
</dbReference>
<dbReference type="PROSITE" id="PS50096">
    <property type="entry name" value="IQ"/>
    <property type="match status" value="1"/>
</dbReference>
<evidence type="ECO:0000313" key="8">
    <source>
        <dbReference type="Proteomes" id="UP001359485"/>
    </source>
</evidence>
<dbReference type="Pfam" id="PF00632">
    <property type="entry name" value="HECT"/>
    <property type="match status" value="1"/>
</dbReference>
<dbReference type="Gene3D" id="3.30.2160.10">
    <property type="entry name" value="Hect, E3 ligase catalytic domain"/>
    <property type="match status" value="1"/>
</dbReference>
<evidence type="ECO:0000313" key="7">
    <source>
        <dbReference type="EMBL" id="KAK6637871.1"/>
    </source>
</evidence>
<feature type="domain" description="HECT" evidence="6">
    <location>
        <begin position="728"/>
        <end position="1093"/>
    </location>
</feature>
<evidence type="ECO:0000256" key="2">
    <source>
        <dbReference type="ARBA" id="ARBA00012485"/>
    </source>
</evidence>
<dbReference type="CDD" id="cd00078">
    <property type="entry name" value="HECTc"/>
    <property type="match status" value="1"/>
</dbReference>
<dbReference type="PANTHER" id="PTHR45700:SF3">
    <property type="entry name" value="UBIQUITIN-PROTEIN LIGASE E3B"/>
    <property type="match status" value="1"/>
</dbReference>
<gene>
    <name evidence="7" type="ORF">RUM44_008293</name>
</gene>
<dbReference type="Gene3D" id="3.90.1750.10">
    <property type="entry name" value="Hect, E3 ligase catalytic domains"/>
    <property type="match status" value="1"/>
</dbReference>
<dbReference type="PROSITE" id="PS50237">
    <property type="entry name" value="HECT"/>
    <property type="match status" value="1"/>
</dbReference>
<feature type="active site" description="Glycyl thioester intermediate" evidence="5">
    <location>
        <position position="1061"/>
    </location>
</feature>
<evidence type="ECO:0000256" key="4">
    <source>
        <dbReference type="ARBA" id="ARBA00022786"/>
    </source>
</evidence>
<reference evidence="7 8" key="1">
    <citation type="submission" date="2023-09" db="EMBL/GenBank/DDBJ databases">
        <title>Genomes of two closely related lineages of the louse Polyplax serrata with different host specificities.</title>
        <authorList>
            <person name="Martinu J."/>
            <person name="Tarabai H."/>
            <person name="Stefka J."/>
            <person name="Hypsa V."/>
        </authorList>
    </citation>
    <scope>NUCLEOTIDE SEQUENCE [LARGE SCALE GENOMIC DNA]</scope>
    <source>
        <strain evidence="7">98ZLc_SE</strain>
    </source>
</reference>
<comment type="caution">
    <text evidence="7">The sequence shown here is derived from an EMBL/GenBank/DDBJ whole genome shotgun (WGS) entry which is preliminary data.</text>
</comment>
<keyword evidence="8" id="KW-1185">Reference proteome</keyword>
<dbReference type="SUPFAM" id="SSF56204">
    <property type="entry name" value="Hect, E3 ligase catalytic domain"/>
    <property type="match status" value="1"/>
</dbReference>
<organism evidence="7 8">
    <name type="scientific">Polyplax serrata</name>
    <name type="common">Common mouse louse</name>
    <dbReference type="NCBI Taxonomy" id="468196"/>
    <lineage>
        <taxon>Eukaryota</taxon>
        <taxon>Metazoa</taxon>
        <taxon>Ecdysozoa</taxon>
        <taxon>Arthropoda</taxon>
        <taxon>Hexapoda</taxon>
        <taxon>Insecta</taxon>
        <taxon>Pterygota</taxon>
        <taxon>Neoptera</taxon>
        <taxon>Paraneoptera</taxon>
        <taxon>Psocodea</taxon>
        <taxon>Troctomorpha</taxon>
        <taxon>Phthiraptera</taxon>
        <taxon>Anoplura</taxon>
        <taxon>Polyplacidae</taxon>
        <taxon>Polyplax</taxon>
    </lineage>
</organism>
<dbReference type="InterPro" id="IPR044611">
    <property type="entry name" value="E3A/B/C-like"/>
</dbReference>
<name>A0ABR1BBV8_POLSC</name>
<dbReference type="InterPro" id="IPR035983">
    <property type="entry name" value="Hect_E3_ubiquitin_ligase"/>
</dbReference>
<evidence type="ECO:0000256" key="3">
    <source>
        <dbReference type="ARBA" id="ARBA00022679"/>
    </source>
</evidence>
<dbReference type="Proteomes" id="UP001359485">
    <property type="component" value="Unassembled WGS sequence"/>
</dbReference>
<dbReference type="EC" id="2.3.2.26" evidence="2"/>